<name>A0A9J6NWZ0_9CLOT</name>
<accession>A0A9J6NWZ0</accession>
<organism evidence="1 2">
    <name type="scientific">Oceanirhabdus seepicola</name>
    <dbReference type="NCBI Taxonomy" id="2828781"/>
    <lineage>
        <taxon>Bacteria</taxon>
        <taxon>Bacillati</taxon>
        <taxon>Bacillota</taxon>
        <taxon>Clostridia</taxon>
        <taxon>Eubacteriales</taxon>
        <taxon>Clostridiaceae</taxon>
        <taxon>Oceanirhabdus</taxon>
    </lineage>
</organism>
<reference evidence="1" key="2">
    <citation type="submission" date="2021-04" db="EMBL/GenBank/DDBJ databases">
        <authorList>
            <person name="Dong X."/>
        </authorList>
    </citation>
    <scope>NUCLEOTIDE SEQUENCE</scope>
    <source>
        <strain evidence="1">ZWT</strain>
    </source>
</reference>
<dbReference type="AlphaFoldDB" id="A0A9J6NWZ0"/>
<sequence length="265" mass="30826">MLYKIISIILIGCLNSQNLINPMNQLVYKNTEYANVEPQDDTPYKHNDEPYRLIQYLPEENIKLFALKSCHYPGTYDQFLLSINDSRGVFHDWHSTTSKTREPKLILSDLNGDKVDELIIVLTYGTGSGIHEEEVHVININPQDKNMYFDEYMLTDPFIIIKENITSKITEREKDVLIKIKVNDNEYNIKMDNIHPGMWGDKVGFGGKIYWRVNENKLYAYIDVGATATLYVGTVIIEYKFNSENEFFNLGKITFQEDFELPPED</sequence>
<protein>
    <submittedName>
        <fullName evidence="1">Uncharacterized protein</fullName>
    </submittedName>
</protein>
<comment type="caution">
    <text evidence="1">The sequence shown here is derived from an EMBL/GenBank/DDBJ whole genome shotgun (WGS) entry which is preliminary data.</text>
</comment>
<evidence type="ECO:0000313" key="1">
    <source>
        <dbReference type="EMBL" id="MCM1988970.1"/>
    </source>
</evidence>
<dbReference type="EMBL" id="JAGSOJ010000001">
    <property type="protein sequence ID" value="MCM1988970.1"/>
    <property type="molecule type" value="Genomic_DNA"/>
</dbReference>
<dbReference type="RefSeq" id="WP_250857836.1">
    <property type="nucleotide sequence ID" value="NZ_JAGSOJ010000001.1"/>
</dbReference>
<gene>
    <name evidence="1" type="ORF">KDK92_04395</name>
</gene>
<keyword evidence="2" id="KW-1185">Reference proteome</keyword>
<reference evidence="1" key="1">
    <citation type="journal article" date="2021" name="mSystems">
        <title>Bacteria and Archaea Synergistically Convert Glycine Betaine to Biogenic Methane in the Formosa Cold Seep of the South China Sea.</title>
        <authorList>
            <person name="Li L."/>
            <person name="Zhang W."/>
            <person name="Zhang S."/>
            <person name="Song L."/>
            <person name="Sun Q."/>
            <person name="Zhang H."/>
            <person name="Xiang H."/>
            <person name="Dong X."/>
        </authorList>
    </citation>
    <scope>NUCLEOTIDE SEQUENCE</scope>
    <source>
        <strain evidence="1">ZWT</strain>
    </source>
</reference>
<evidence type="ECO:0000313" key="2">
    <source>
        <dbReference type="Proteomes" id="UP001056429"/>
    </source>
</evidence>
<dbReference type="Proteomes" id="UP001056429">
    <property type="component" value="Unassembled WGS sequence"/>
</dbReference>
<proteinExistence type="predicted"/>